<evidence type="ECO:0000259" key="2">
    <source>
        <dbReference type="PROSITE" id="PS50943"/>
    </source>
</evidence>
<dbReference type="CDD" id="cd00093">
    <property type="entry name" value="HTH_XRE"/>
    <property type="match status" value="1"/>
</dbReference>
<evidence type="ECO:0000313" key="4">
    <source>
        <dbReference type="Proteomes" id="UP000254258"/>
    </source>
</evidence>
<dbReference type="RefSeq" id="WP_115496284.1">
    <property type="nucleotide sequence ID" value="NZ_QRBE01000009.1"/>
</dbReference>
<dbReference type="OrthoDB" id="9803379at2"/>
<reference evidence="3 4" key="1">
    <citation type="submission" date="2018-07" db="EMBL/GenBank/DDBJ databases">
        <title>Dyella monticola sp. nov. and Dyella psychrodurans sp. nov. isolated from monsoon evergreen broad-leaved forest soil of Dinghu Mountain, China.</title>
        <authorList>
            <person name="Gao Z."/>
            <person name="Qiu L."/>
        </authorList>
    </citation>
    <scope>NUCLEOTIDE SEQUENCE [LARGE SCALE GENOMIC DNA]</scope>
    <source>
        <strain evidence="3 4">4G-K06</strain>
    </source>
</reference>
<dbReference type="EMBL" id="QRBE01000009">
    <property type="protein sequence ID" value="RDS80116.1"/>
    <property type="molecule type" value="Genomic_DNA"/>
</dbReference>
<dbReference type="SUPFAM" id="SSF47413">
    <property type="entry name" value="lambda repressor-like DNA-binding domains"/>
    <property type="match status" value="1"/>
</dbReference>
<organism evidence="3 4">
    <name type="scientific">Dyella monticola</name>
    <dbReference type="NCBI Taxonomy" id="1927958"/>
    <lineage>
        <taxon>Bacteria</taxon>
        <taxon>Pseudomonadati</taxon>
        <taxon>Pseudomonadota</taxon>
        <taxon>Gammaproteobacteria</taxon>
        <taxon>Lysobacterales</taxon>
        <taxon>Rhodanobacteraceae</taxon>
        <taxon>Dyella</taxon>
    </lineage>
</organism>
<sequence>MKRKSIYSPEHQELVTLLFDLRRQADLTQAEAAEALGRPQTYVSAVEVGRRGIDVLQVREFCAVYDISFPEFAKHYEQRLKGAVSRSRPPRLSSRKQKAAKPASKGRPPGKPSAR</sequence>
<proteinExistence type="predicted"/>
<dbReference type="Gene3D" id="1.10.260.40">
    <property type="entry name" value="lambda repressor-like DNA-binding domains"/>
    <property type="match status" value="1"/>
</dbReference>
<feature type="domain" description="HTH cro/C1-type" evidence="2">
    <location>
        <begin position="21"/>
        <end position="72"/>
    </location>
</feature>
<dbReference type="PROSITE" id="PS50943">
    <property type="entry name" value="HTH_CROC1"/>
    <property type="match status" value="1"/>
</dbReference>
<name>A0A370WVP8_9GAMM</name>
<evidence type="ECO:0000256" key="1">
    <source>
        <dbReference type="SAM" id="MobiDB-lite"/>
    </source>
</evidence>
<dbReference type="InterPro" id="IPR010982">
    <property type="entry name" value="Lambda_DNA-bd_dom_sf"/>
</dbReference>
<feature type="region of interest" description="Disordered" evidence="1">
    <location>
        <begin position="79"/>
        <end position="115"/>
    </location>
</feature>
<keyword evidence="4" id="KW-1185">Reference proteome</keyword>
<dbReference type="SMART" id="SM00530">
    <property type="entry name" value="HTH_XRE"/>
    <property type="match status" value="1"/>
</dbReference>
<protein>
    <submittedName>
        <fullName evidence="3">XRE family transcriptional regulator</fullName>
    </submittedName>
</protein>
<dbReference type="Proteomes" id="UP000254258">
    <property type="component" value="Unassembled WGS sequence"/>
</dbReference>
<dbReference type="GO" id="GO:0003677">
    <property type="term" value="F:DNA binding"/>
    <property type="evidence" value="ECO:0007669"/>
    <property type="project" value="InterPro"/>
</dbReference>
<dbReference type="InterPro" id="IPR001387">
    <property type="entry name" value="Cro/C1-type_HTH"/>
</dbReference>
<dbReference type="AlphaFoldDB" id="A0A370WVP8"/>
<accession>A0A370WVP8</accession>
<dbReference type="Pfam" id="PF13560">
    <property type="entry name" value="HTH_31"/>
    <property type="match status" value="1"/>
</dbReference>
<comment type="caution">
    <text evidence="3">The sequence shown here is derived from an EMBL/GenBank/DDBJ whole genome shotgun (WGS) entry which is preliminary data.</text>
</comment>
<gene>
    <name evidence="3" type="ORF">DWU98_14475</name>
</gene>
<evidence type="ECO:0000313" key="3">
    <source>
        <dbReference type="EMBL" id="RDS80116.1"/>
    </source>
</evidence>